<evidence type="ECO:0008006" key="4">
    <source>
        <dbReference type="Google" id="ProtNLM"/>
    </source>
</evidence>
<accession>A0A0T5ZX35</accession>
<dbReference type="PANTHER" id="PTHR35340">
    <property type="entry name" value="PQQ ENZYME REPEAT PROTEIN-RELATED"/>
    <property type="match status" value="1"/>
</dbReference>
<keyword evidence="1" id="KW-0812">Transmembrane</keyword>
<keyword evidence="1" id="KW-1133">Transmembrane helix</keyword>
<organism evidence="2 3">
    <name type="scientific">candidate division WWE3 bacterium CSP1-7</name>
    <dbReference type="NCBI Taxonomy" id="1576480"/>
    <lineage>
        <taxon>Bacteria</taxon>
        <taxon>Katanobacteria</taxon>
    </lineage>
</organism>
<dbReference type="InterPro" id="IPR015943">
    <property type="entry name" value="WD40/YVTN_repeat-like_dom_sf"/>
</dbReference>
<dbReference type="EMBL" id="LDXK01000003">
    <property type="protein sequence ID" value="KRT67346.1"/>
    <property type="molecule type" value="Genomic_DNA"/>
</dbReference>
<proteinExistence type="predicted"/>
<comment type="caution">
    <text evidence="2">The sequence shown here is derived from an EMBL/GenBank/DDBJ whole genome shotgun (WGS) entry which is preliminary data.</text>
</comment>
<gene>
    <name evidence="2" type="ORF">XU08_C0003G0012</name>
</gene>
<dbReference type="PANTHER" id="PTHR35340:SF5">
    <property type="entry name" value="ASST-DOMAIN-CONTAINING PROTEIN"/>
    <property type="match status" value="1"/>
</dbReference>
<dbReference type="InterPro" id="IPR011047">
    <property type="entry name" value="Quinoprotein_ADH-like_sf"/>
</dbReference>
<dbReference type="InterPro" id="IPR053143">
    <property type="entry name" value="Arylsulfate_ST"/>
</dbReference>
<reference evidence="2 3" key="1">
    <citation type="submission" date="2015-05" db="EMBL/GenBank/DDBJ databases">
        <title>Critical biogeochemical functions in the subsurface are associated with bacteria from new phyla and little studied lineages.</title>
        <authorList>
            <person name="Hug L.A."/>
            <person name="Thomas B.C."/>
            <person name="Sharon I."/>
            <person name="Brown C.T."/>
            <person name="Sharma R."/>
            <person name="Hettich R.L."/>
            <person name="Wilkins M.J."/>
            <person name="Williams K.H."/>
            <person name="Singh A."/>
            <person name="Banfield J.F."/>
        </authorList>
    </citation>
    <scope>NUCLEOTIDE SEQUENCE [LARGE SCALE GENOMIC DNA]</scope>
    <source>
        <strain evidence="2">CSP1-7</strain>
    </source>
</reference>
<evidence type="ECO:0000256" key="1">
    <source>
        <dbReference type="SAM" id="Phobius"/>
    </source>
</evidence>
<dbReference type="SUPFAM" id="SSF50998">
    <property type="entry name" value="Quinoprotein alcohol dehydrogenase-like"/>
    <property type="match status" value="1"/>
</dbReference>
<evidence type="ECO:0000313" key="2">
    <source>
        <dbReference type="EMBL" id="KRT67346.1"/>
    </source>
</evidence>
<evidence type="ECO:0000313" key="3">
    <source>
        <dbReference type="Proteomes" id="UP000051297"/>
    </source>
</evidence>
<dbReference type="Proteomes" id="UP000051297">
    <property type="component" value="Unassembled WGS sequence"/>
</dbReference>
<sequence>MIKIRVLAIGIAVILAAVAGYFLYRNFSNQDQSLSSKMLSLIERGTVDSDFEVDIFNEDKVYLANTLLPDNHKIDNPRVIEINILGEVIWEYQLPEDLKKYTNPGFDAEKLSNGNVLILLPAKGAFEIDQNKNIVWSYLDRKVSHDADRLPDENTLISFGNNDGKEDSQVKEVDKNGSIVWSWRAKDHFDNDEFGGIHNQGWTHTNAVSRLSNGNTLVSLRNFGSLVEIDLSGKVVKIFGKGFLTNPHDPEVLVNGNILLANHGEPHQAAEYNYQTGEKIWSFEISEKKNWPVRDADRLPNGNTLITGSVEILEVTPDGEVVWRFGLKNPDFSSPQDASAKGFYKAQRTVK</sequence>
<feature type="transmembrane region" description="Helical" evidence="1">
    <location>
        <begin position="7"/>
        <end position="24"/>
    </location>
</feature>
<keyword evidence="1" id="KW-0472">Membrane</keyword>
<dbReference type="STRING" id="1576480.XU08_C0003G0012"/>
<name>A0A0T5ZX35_UNCKA</name>
<protein>
    <recommendedName>
        <fullName evidence="4">Arylsulfotransferase</fullName>
    </recommendedName>
</protein>
<dbReference type="AlphaFoldDB" id="A0A0T5ZX35"/>
<dbReference type="Pfam" id="PF05935">
    <property type="entry name" value="Arylsulfotrans"/>
    <property type="match status" value="1"/>
</dbReference>
<dbReference type="Gene3D" id="2.130.10.10">
    <property type="entry name" value="YVTN repeat-like/Quinoprotein amine dehydrogenase"/>
    <property type="match status" value="1"/>
</dbReference>
<dbReference type="GO" id="GO:0004062">
    <property type="term" value="F:aryl sulfotransferase activity"/>
    <property type="evidence" value="ECO:0007669"/>
    <property type="project" value="InterPro"/>
</dbReference>
<dbReference type="InterPro" id="IPR010262">
    <property type="entry name" value="Arylsulfotransferase_bact"/>
</dbReference>
<dbReference type="PATRIC" id="fig|1576480.3.peg.409"/>